<evidence type="ECO:0000313" key="8">
    <source>
        <dbReference type="EMBL" id="WIT13253.1"/>
    </source>
</evidence>
<comment type="catalytic activity">
    <reaction evidence="6 7">
        <text>(2S)-2-hydroxy-3-oxobutyl phosphate + 5-amino-6-(D-ribitylamino)uracil = 6,7-dimethyl-8-(1-D-ribityl)lumazine + phosphate + 2 H2O + H(+)</text>
        <dbReference type="Rhea" id="RHEA:26152"/>
        <dbReference type="ChEBI" id="CHEBI:15377"/>
        <dbReference type="ChEBI" id="CHEBI:15378"/>
        <dbReference type="ChEBI" id="CHEBI:15934"/>
        <dbReference type="ChEBI" id="CHEBI:43474"/>
        <dbReference type="ChEBI" id="CHEBI:58201"/>
        <dbReference type="ChEBI" id="CHEBI:58830"/>
        <dbReference type="EC" id="2.5.1.78"/>
    </reaction>
</comment>
<evidence type="ECO:0000313" key="9">
    <source>
        <dbReference type="Proteomes" id="UP001177769"/>
    </source>
</evidence>
<dbReference type="NCBIfam" id="NF009084">
    <property type="entry name" value="PRK12419.1"/>
    <property type="match status" value="1"/>
</dbReference>
<dbReference type="EMBL" id="CP116346">
    <property type="protein sequence ID" value="WIT13253.1"/>
    <property type="molecule type" value="Genomic_DNA"/>
</dbReference>
<dbReference type="Pfam" id="PF00885">
    <property type="entry name" value="DMRL_synthase"/>
    <property type="match status" value="1"/>
</dbReference>
<keyword evidence="9" id="KW-1185">Reference proteome</keyword>
<comment type="pathway">
    <text evidence="1 7">Cofactor biosynthesis; riboflavin biosynthesis; riboflavin from 2-hydroxy-3-oxobutyl phosphate and 5-amino-6-(D-ribitylamino)uracil: step 1/2.</text>
</comment>
<dbReference type="GO" id="GO:0009231">
    <property type="term" value="P:riboflavin biosynthetic process"/>
    <property type="evidence" value="ECO:0007669"/>
    <property type="project" value="UniProtKB-UniRule"/>
</dbReference>
<dbReference type="Gene3D" id="3.40.50.960">
    <property type="entry name" value="Lumazine/riboflavin synthase"/>
    <property type="match status" value="1"/>
</dbReference>
<sequence length="162" mass="17831">MNQYSSSLTSPGTPRIAVVSAGWHRDIVGQARQALRAELQAQGHPPDHVDEFEVPGAFEIPLHAQRLARSGRYRAIIACGLVVDGGIYRHEFVAGAVIDGLMRVQLDCDVPVFSAVLTPHHFHEHEEHQRYFAAHFVKKGQEVAQACLQTLRALQALQPLGA</sequence>
<dbReference type="Proteomes" id="UP001177769">
    <property type="component" value="Chromosome"/>
</dbReference>
<evidence type="ECO:0000256" key="7">
    <source>
        <dbReference type="HAMAP-Rule" id="MF_00178"/>
    </source>
</evidence>
<feature type="binding site" evidence="7">
    <location>
        <begin position="81"/>
        <end position="83"/>
    </location>
    <ligand>
        <name>5-amino-6-(D-ribitylamino)uracil</name>
        <dbReference type="ChEBI" id="CHEBI:15934"/>
    </ligand>
</feature>
<protein>
    <recommendedName>
        <fullName evidence="3 7">6,7-dimethyl-8-ribityllumazine synthase</fullName>
        <shortName evidence="7">DMRL synthase</shortName>
        <shortName evidence="7">LS</shortName>
        <shortName evidence="7">Lumazine synthase</shortName>
        <ecNumber evidence="3 7">2.5.1.78</ecNumber>
    </recommendedName>
</protein>
<dbReference type="PANTHER" id="PTHR21058:SF0">
    <property type="entry name" value="6,7-DIMETHYL-8-RIBITYLLUMAZINE SYNTHASE"/>
    <property type="match status" value="1"/>
</dbReference>
<dbReference type="InterPro" id="IPR034964">
    <property type="entry name" value="LS"/>
</dbReference>
<comment type="caution">
    <text evidence="7">Lacks conserved residue(s) required for the propagation of feature annotation.</text>
</comment>
<keyword evidence="4 7" id="KW-0686">Riboflavin biosynthesis</keyword>
<keyword evidence="5 7" id="KW-0808">Transferase</keyword>
<dbReference type="SUPFAM" id="SSF52121">
    <property type="entry name" value="Lumazine synthase"/>
    <property type="match status" value="1"/>
</dbReference>
<dbReference type="RefSeq" id="WP_285234363.1">
    <property type="nucleotide sequence ID" value="NZ_CP116346.1"/>
</dbReference>
<dbReference type="EC" id="2.5.1.78" evidence="3 7"/>
<comment type="function">
    <text evidence="7">Catalyzes the formation of 6,7-dimethyl-8-ribityllumazine by condensation of 5-amino-6-(D-ribitylamino)uracil with 3,4-dihydroxy-2-butanone 4-phosphate. This is the penultimate step in the biosynthesis of riboflavin.</text>
</comment>
<dbReference type="GO" id="GO:0009349">
    <property type="term" value="C:riboflavin synthase complex"/>
    <property type="evidence" value="ECO:0007669"/>
    <property type="project" value="InterPro"/>
</dbReference>
<comment type="similarity">
    <text evidence="2 7">Belongs to the DMRL synthase family.</text>
</comment>
<organism evidence="8 9">
    <name type="scientific">Paucibacter sediminis</name>
    <dbReference type="NCBI Taxonomy" id="3019553"/>
    <lineage>
        <taxon>Bacteria</taxon>
        <taxon>Pseudomonadati</taxon>
        <taxon>Pseudomonadota</taxon>
        <taxon>Betaproteobacteria</taxon>
        <taxon>Burkholderiales</taxon>
        <taxon>Sphaerotilaceae</taxon>
        <taxon>Roseateles</taxon>
    </lineage>
</organism>
<reference evidence="8" key="1">
    <citation type="submission" date="2023-01" db="EMBL/GenBank/DDBJ databases">
        <title>Whole genome sequence of Paucibacter sp. S2-9 isolated from pond sediment.</title>
        <authorList>
            <person name="Jung J.Y."/>
        </authorList>
    </citation>
    <scope>NUCLEOTIDE SEQUENCE</scope>
    <source>
        <strain evidence="8">S2-9</strain>
    </source>
</reference>
<evidence type="ECO:0000256" key="4">
    <source>
        <dbReference type="ARBA" id="ARBA00022619"/>
    </source>
</evidence>
<proteinExistence type="inferred from homology"/>
<dbReference type="GO" id="GO:0005829">
    <property type="term" value="C:cytosol"/>
    <property type="evidence" value="ECO:0007669"/>
    <property type="project" value="TreeGrafter"/>
</dbReference>
<dbReference type="AlphaFoldDB" id="A0AA95SMF9"/>
<dbReference type="GO" id="GO:0000906">
    <property type="term" value="F:6,7-dimethyl-8-ribityllumazine synthase activity"/>
    <property type="evidence" value="ECO:0007669"/>
    <property type="project" value="UniProtKB-UniRule"/>
</dbReference>
<evidence type="ECO:0000256" key="6">
    <source>
        <dbReference type="ARBA" id="ARBA00048785"/>
    </source>
</evidence>
<evidence type="ECO:0000256" key="3">
    <source>
        <dbReference type="ARBA" id="ARBA00012664"/>
    </source>
</evidence>
<evidence type="ECO:0000256" key="5">
    <source>
        <dbReference type="ARBA" id="ARBA00022679"/>
    </source>
</evidence>
<gene>
    <name evidence="7" type="primary">ribH</name>
    <name evidence="8" type="ORF">PFX98_06485</name>
</gene>
<feature type="binding site" evidence="7">
    <location>
        <position position="128"/>
    </location>
    <ligand>
        <name>(2S)-2-hydroxy-3-oxobutyl phosphate</name>
        <dbReference type="ChEBI" id="CHEBI:58830"/>
    </ligand>
</feature>
<accession>A0AA95SMF9</accession>
<feature type="binding site" evidence="7">
    <location>
        <begin position="57"/>
        <end position="59"/>
    </location>
    <ligand>
        <name>5-amino-6-(D-ribitylamino)uracil</name>
        <dbReference type="ChEBI" id="CHEBI:15934"/>
    </ligand>
</feature>
<dbReference type="HAMAP" id="MF_00178">
    <property type="entry name" value="Lumazine_synth"/>
    <property type="match status" value="1"/>
</dbReference>
<name>A0AA95SMF9_9BURK</name>
<feature type="active site" description="Proton donor" evidence="7">
    <location>
        <position position="89"/>
    </location>
</feature>
<evidence type="ECO:0000256" key="2">
    <source>
        <dbReference type="ARBA" id="ARBA00007424"/>
    </source>
</evidence>
<evidence type="ECO:0000256" key="1">
    <source>
        <dbReference type="ARBA" id="ARBA00004917"/>
    </source>
</evidence>
<dbReference type="InterPro" id="IPR036467">
    <property type="entry name" value="LS/RS_sf"/>
</dbReference>
<feature type="binding site" evidence="7">
    <location>
        <position position="114"/>
    </location>
    <ligand>
        <name>5-amino-6-(D-ribitylamino)uracil</name>
        <dbReference type="ChEBI" id="CHEBI:15934"/>
    </ligand>
</feature>
<feature type="binding site" evidence="7">
    <location>
        <position position="23"/>
    </location>
    <ligand>
        <name>5-amino-6-(D-ribitylamino)uracil</name>
        <dbReference type="ChEBI" id="CHEBI:15934"/>
    </ligand>
</feature>
<dbReference type="InterPro" id="IPR002180">
    <property type="entry name" value="LS/RS"/>
</dbReference>
<dbReference type="PANTHER" id="PTHR21058">
    <property type="entry name" value="6,7-DIMETHYL-8-RIBITYLLUMAZINE SYNTHASE DMRL SYNTHASE LUMAZINE SYNTHASE"/>
    <property type="match status" value="1"/>
</dbReference>
<dbReference type="KEGG" id="pais:PFX98_06485"/>